<feature type="transmembrane region" description="Helical" evidence="18">
    <location>
        <begin position="1007"/>
        <end position="1033"/>
    </location>
</feature>
<dbReference type="GO" id="GO:0042593">
    <property type="term" value="P:glucose homeostasis"/>
    <property type="evidence" value="ECO:0007669"/>
    <property type="project" value="Ensembl"/>
</dbReference>
<dbReference type="GO" id="GO:0007166">
    <property type="term" value="P:cell surface receptor signaling pathway"/>
    <property type="evidence" value="ECO:0007669"/>
    <property type="project" value="InterPro"/>
</dbReference>
<dbReference type="InterPro" id="IPR036364">
    <property type="entry name" value="SEA_dom_sf"/>
</dbReference>
<dbReference type="STRING" id="379532.ENSPCOP00000006934"/>
<evidence type="ECO:0000313" key="25">
    <source>
        <dbReference type="Proteomes" id="UP000233160"/>
    </source>
</evidence>
<feature type="region of interest" description="Disordered" evidence="17">
    <location>
        <begin position="1326"/>
        <end position="1346"/>
    </location>
</feature>
<dbReference type="Gene3D" id="2.60.220.50">
    <property type="match status" value="1"/>
</dbReference>
<keyword evidence="4" id="KW-0597">Phosphoprotein</keyword>
<dbReference type="InterPro" id="IPR017981">
    <property type="entry name" value="GPCR_2-like_7TM"/>
</dbReference>
<dbReference type="Pfam" id="PF01390">
    <property type="entry name" value="SEA"/>
    <property type="match status" value="1"/>
</dbReference>
<protein>
    <recommendedName>
        <fullName evidence="15">Adhesion G protein-coupled receptor F5</fullName>
    </recommendedName>
    <alternativeName>
        <fullName evidence="16">G-protein coupled receptor 116</fullName>
    </alternativeName>
</protein>
<dbReference type="GO" id="GO:0045177">
    <property type="term" value="C:apical part of cell"/>
    <property type="evidence" value="ECO:0007669"/>
    <property type="project" value="Ensembl"/>
</dbReference>
<feature type="transmembrane region" description="Helical" evidence="18">
    <location>
        <begin position="1095"/>
        <end position="1117"/>
    </location>
</feature>
<feature type="signal peptide" evidence="19">
    <location>
        <begin position="1"/>
        <end position="21"/>
    </location>
</feature>
<dbReference type="InterPro" id="IPR008078">
    <property type="entry name" value="GPCR_2_Ig-hepta-like_rcpt"/>
</dbReference>
<dbReference type="InterPro" id="IPR007110">
    <property type="entry name" value="Ig-like_dom"/>
</dbReference>
<dbReference type="PROSITE" id="PS50835">
    <property type="entry name" value="IG_LIKE"/>
    <property type="match status" value="3"/>
</dbReference>
<dbReference type="GO" id="GO:0042116">
    <property type="term" value="P:macrophage activation"/>
    <property type="evidence" value="ECO:0007669"/>
    <property type="project" value="Ensembl"/>
</dbReference>
<feature type="domain" description="SEA" evidence="20">
    <location>
        <begin position="166"/>
        <end position="273"/>
    </location>
</feature>
<evidence type="ECO:0000256" key="15">
    <source>
        <dbReference type="ARBA" id="ARBA00070204"/>
    </source>
</evidence>
<dbReference type="GO" id="GO:0008654">
    <property type="term" value="P:phospholipid biosynthetic process"/>
    <property type="evidence" value="ECO:0007669"/>
    <property type="project" value="Ensembl"/>
</dbReference>
<dbReference type="InterPro" id="IPR000203">
    <property type="entry name" value="GPS"/>
</dbReference>
<keyword evidence="12" id="KW-0393">Immunoglobulin domain</keyword>
<dbReference type="GO" id="GO:0003094">
    <property type="term" value="P:glomerular filtration"/>
    <property type="evidence" value="ECO:0007669"/>
    <property type="project" value="Ensembl"/>
</dbReference>
<keyword evidence="7" id="KW-0677">Repeat</keyword>
<name>A0A2K6EYZ6_PROCO</name>
<feature type="compositionally biased region" description="Low complexity" evidence="17">
    <location>
        <begin position="1326"/>
        <end position="1340"/>
    </location>
</feature>
<keyword evidence="5 18" id="KW-0812">Transmembrane</keyword>
<dbReference type="InterPro" id="IPR000832">
    <property type="entry name" value="GPCR_2_secretin-like"/>
</dbReference>
<feature type="domain" description="Ig-like" evidence="23">
    <location>
        <begin position="369"/>
        <end position="466"/>
    </location>
</feature>
<dbReference type="GO" id="GO:0061626">
    <property type="term" value="P:pharyngeal arch artery morphogenesis"/>
    <property type="evidence" value="ECO:0007669"/>
    <property type="project" value="Ensembl"/>
</dbReference>
<dbReference type="Pfam" id="PF01825">
    <property type="entry name" value="GPS"/>
    <property type="match status" value="1"/>
</dbReference>
<keyword evidence="3" id="KW-1003">Cell membrane</keyword>
<evidence type="ECO:0000256" key="11">
    <source>
        <dbReference type="ARBA" id="ARBA00023180"/>
    </source>
</evidence>
<dbReference type="PANTHER" id="PTHR45813">
    <property type="entry name" value="IG-LIKE DOMAIN-CONTAINING PROTEIN"/>
    <property type="match status" value="1"/>
</dbReference>
<feature type="domain" description="Ig-like" evidence="23">
    <location>
        <begin position="274"/>
        <end position="352"/>
    </location>
</feature>
<dbReference type="InterPro" id="IPR013783">
    <property type="entry name" value="Ig-like_fold"/>
</dbReference>
<evidence type="ECO:0000256" key="1">
    <source>
        <dbReference type="ARBA" id="ARBA00004651"/>
    </source>
</evidence>
<dbReference type="GO" id="GO:0045444">
    <property type="term" value="P:fat cell differentiation"/>
    <property type="evidence" value="ECO:0007669"/>
    <property type="project" value="Ensembl"/>
</dbReference>
<dbReference type="FunFam" id="2.60.40.10:FF:002239">
    <property type="entry name" value="Adhesion G protein-coupled receptor F5"/>
    <property type="match status" value="1"/>
</dbReference>
<evidence type="ECO:0000259" key="22">
    <source>
        <dbReference type="PROSITE" id="PS50261"/>
    </source>
</evidence>
<evidence type="ECO:0000256" key="8">
    <source>
        <dbReference type="ARBA" id="ARBA00022989"/>
    </source>
</evidence>
<dbReference type="GO" id="GO:0007189">
    <property type="term" value="P:adenylate cyclase-activating G protein-coupled receptor signaling pathway"/>
    <property type="evidence" value="ECO:0007669"/>
    <property type="project" value="TreeGrafter"/>
</dbReference>
<dbReference type="GO" id="GO:0043129">
    <property type="term" value="P:surfactant homeostasis"/>
    <property type="evidence" value="ECO:0007669"/>
    <property type="project" value="Ensembl"/>
</dbReference>
<dbReference type="Pfam" id="PF13927">
    <property type="entry name" value="Ig_3"/>
    <property type="match status" value="1"/>
</dbReference>
<keyword evidence="6 19" id="KW-0732">Signal</keyword>
<dbReference type="SUPFAM" id="SSF48726">
    <property type="entry name" value="Immunoglobulin"/>
    <property type="match status" value="2"/>
</dbReference>
<evidence type="ECO:0000256" key="10">
    <source>
        <dbReference type="ARBA" id="ARBA00023157"/>
    </source>
</evidence>
<dbReference type="SMART" id="SM00303">
    <property type="entry name" value="GPS"/>
    <property type="match status" value="1"/>
</dbReference>
<dbReference type="Proteomes" id="UP000233160">
    <property type="component" value="Unassembled WGS sequence"/>
</dbReference>
<evidence type="ECO:0000256" key="4">
    <source>
        <dbReference type="ARBA" id="ARBA00022553"/>
    </source>
</evidence>
<dbReference type="SMART" id="SM00408">
    <property type="entry name" value="IGc2"/>
    <property type="match status" value="2"/>
</dbReference>
<evidence type="ECO:0000259" key="21">
    <source>
        <dbReference type="PROSITE" id="PS50221"/>
    </source>
</evidence>
<dbReference type="PROSITE" id="PS50221">
    <property type="entry name" value="GAIN_B"/>
    <property type="match status" value="1"/>
</dbReference>
<dbReference type="InterPro" id="IPR057244">
    <property type="entry name" value="GAIN_B"/>
</dbReference>
<comment type="subcellular location">
    <subcellularLocation>
        <location evidence="1">Cell membrane</location>
        <topology evidence="1">Multi-pass membrane protein</topology>
    </subcellularLocation>
</comment>
<dbReference type="InterPro" id="IPR057400">
    <property type="entry name" value="ADGRF3/5_N"/>
</dbReference>
<comment type="similarity">
    <text evidence="2">Belongs to the G-protein coupled receptor 2 family. Adhesion G-protein coupled receptor (ADGR) subfamily.</text>
</comment>
<reference evidence="24" key="2">
    <citation type="submission" date="2025-09" db="UniProtKB">
        <authorList>
            <consortium name="Ensembl"/>
        </authorList>
    </citation>
    <scope>IDENTIFICATION</scope>
</reference>
<evidence type="ECO:0000256" key="5">
    <source>
        <dbReference type="ARBA" id="ARBA00022692"/>
    </source>
</evidence>
<keyword evidence="8 18" id="KW-1133">Transmembrane helix</keyword>
<evidence type="ECO:0000256" key="9">
    <source>
        <dbReference type="ARBA" id="ARBA00023136"/>
    </source>
</evidence>
<feature type="transmembrane region" description="Helical" evidence="18">
    <location>
        <begin position="1171"/>
        <end position="1199"/>
    </location>
</feature>
<dbReference type="PROSITE" id="PS50024">
    <property type="entry name" value="SEA"/>
    <property type="match status" value="1"/>
</dbReference>
<dbReference type="InterPro" id="IPR003598">
    <property type="entry name" value="Ig_sub2"/>
</dbReference>
<dbReference type="PRINTS" id="PR01695">
    <property type="entry name" value="IGHEPTARCPTR"/>
</dbReference>
<dbReference type="OMA" id="RIAYMRH"/>
<dbReference type="GO" id="GO:0004930">
    <property type="term" value="F:G protein-coupled receptor activity"/>
    <property type="evidence" value="ECO:0007669"/>
    <property type="project" value="InterPro"/>
</dbReference>
<evidence type="ECO:0000256" key="18">
    <source>
        <dbReference type="SAM" id="Phobius"/>
    </source>
</evidence>
<feature type="transmembrane region" description="Helical" evidence="18">
    <location>
        <begin position="1246"/>
        <end position="1271"/>
    </location>
</feature>
<evidence type="ECO:0000256" key="3">
    <source>
        <dbReference type="ARBA" id="ARBA00022475"/>
    </source>
</evidence>
<feature type="chain" id="PRO_5014457598" description="Adhesion G protein-coupled receptor F5" evidence="19">
    <location>
        <begin position="22"/>
        <end position="1346"/>
    </location>
</feature>
<evidence type="ECO:0000259" key="23">
    <source>
        <dbReference type="PROSITE" id="PS50835"/>
    </source>
</evidence>
<dbReference type="InterPro" id="IPR017983">
    <property type="entry name" value="GPCR_2_secretin-like_CS"/>
</dbReference>
<evidence type="ECO:0000256" key="12">
    <source>
        <dbReference type="ARBA" id="ARBA00023319"/>
    </source>
</evidence>
<dbReference type="SMART" id="SM00409">
    <property type="entry name" value="IG"/>
    <property type="match status" value="2"/>
</dbReference>
<proteinExistence type="inferred from homology"/>
<feature type="domain" description="GAIN-B" evidence="21">
    <location>
        <begin position="842"/>
        <end position="1003"/>
    </location>
</feature>
<dbReference type="Ensembl" id="ENSPCOT00000017472.1">
    <property type="protein sequence ID" value="ENSPCOP00000006934.1"/>
    <property type="gene ID" value="ENSPCOG00000014671.1"/>
</dbReference>
<dbReference type="PRINTS" id="PR00249">
    <property type="entry name" value="GPCRSECRETIN"/>
</dbReference>
<dbReference type="Gene3D" id="1.20.1070.10">
    <property type="entry name" value="Rhodopsin 7-helix transmembrane proteins"/>
    <property type="match status" value="1"/>
</dbReference>
<dbReference type="GO" id="GO:0031410">
    <property type="term" value="C:cytoplasmic vesicle"/>
    <property type="evidence" value="ECO:0007669"/>
    <property type="project" value="Ensembl"/>
</dbReference>
<evidence type="ECO:0000256" key="7">
    <source>
        <dbReference type="ARBA" id="ARBA00022737"/>
    </source>
</evidence>
<dbReference type="PROSITE" id="PS00650">
    <property type="entry name" value="G_PROTEIN_RECEP_F2_2"/>
    <property type="match status" value="1"/>
</dbReference>
<dbReference type="CDD" id="cd00096">
    <property type="entry name" value="Ig"/>
    <property type="match status" value="1"/>
</dbReference>
<evidence type="ECO:0000256" key="6">
    <source>
        <dbReference type="ARBA" id="ARBA00022729"/>
    </source>
</evidence>
<dbReference type="InterPro" id="IPR003599">
    <property type="entry name" value="Ig_sub"/>
</dbReference>
<dbReference type="Pfam" id="PF00002">
    <property type="entry name" value="7tm_2"/>
    <property type="match status" value="1"/>
</dbReference>
<dbReference type="GO" id="GO:0048821">
    <property type="term" value="P:erythrocyte development"/>
    <property type="evidence" value="ECO:0007669"/>
    <property type="project" value="Ensembl"/>
</dbReference>
<dbReference type="InterPro" id="IPR000082">
    <property type="entry name" value="SEA_dom"/>
</dbReference>
<dbReference type="Pfam" id="PF25387">
    <property type="entry name" value="ADGRF3_N"/>
    <property type="match status" value="1"/>
</dbReference>
<dbReference type="GO" id="GO:0043031">
    <property type="term" value="P:negative regulation of macrophage activation"/>
    <property type="evidence" value="ECO:0007669"/>
    <property type="project" value="Ensembl"/>
</dbReference>
<dbReference type="InterPro" id="IPR046338">
    <property type="entry name" value="GAIN_dom_sf"/>
</dbReference>
<keyword evidence="11" id="KW-0325">Glycoprotein</keyword>
<feature type="transmembrane region" description="Helical" evidence="18">
    <location>
        <begin position="1220"/>
        <end position="1240"/>
    </location>
</feature>
<evidence type="ECO:0000259" key="20">
    <source>
        <dbReference type="PROSITE" id="PS50024"/>
    </source>
</evidence>
<dbReference type="PANTHER" id="PTHR45813:SF4">
    <property type="entry name" value="ADHESION G PROTEIN-COUPLED RECEPTOR F5"/>
    <property type="match status" value="1"/>
</dbReference>
<accession>A0A2K6EYZ6</accession>
<comment type="subunit">
    <text evidence="14">Homodimer; disulfide-linked. Heterodimer of 2 chains generated by proteolytic processing; the large extracellular N-terminal fragment and the membrane-bound C-terminal fragment predominantly remain associated and non-covalently linked. Fragment generates by the processing enzyme furin remains attached to the extracellular N-terminal fragment. Interacts (via N-terminal extracellular domain) with SFTPD.</text>
</comment>
<evidence type="ECO:0000256" key="16">
    <source>
        <dbReference type="ARBA" id="ARBA00082052"/>
    </source>
</evidence>
<gene>
    <name evidence="24" type="primary">ADGRF5</name>
</gene>
<comment type="function">
    <text evidence="13">Adhesion G protein-coupled receptor. In alveolar type II (ATII or AT2) cells, required for normal lung surfactant homeostasis. Modulation of both surfactant secretion and uptake by ATII cells is mediated by the downstream activation of GNAQ/GNA11 proteins and may be a consequence of increased cortical F-actin assembly induced by ADGRF5 activation. In the kidney, may play a role in the regulation of acid excretion into the primary urine, possibly by regulating the surface expression of V-ATPase proton pump. As a receptor for soluble FNDC4 (sFNDC4), required for proper systemic glucose tolerance, specifically sensitizing white adipose tissue to insulin. Also plays a role in sFNDC4-induced decrease of local inflammation in white adipose tissue.</text>
</comment>
<feature type="domain" description="G-protein coupled receptors family 2 profile 2" evidence="22">
    <location>
        <begin position="1012"/>
        <end position="1270"/>
    </location>
</feature>
<evidence type="ECO:0000256" key="19">
    <source>
        <dbReference type="SAM" id="SignalP"/>
    </source>
</evidence>
<reference evidence="24" key="1">
    <citation type="submission" date="2025-08" db="UniProtKB">
        <authorList>
            <consortium name="Ensembl"/>
        </authorList>
    </citation>
    <scope>IDENTIFICATION</scope>
</reference>
<sequence>MKSPRRATLCFMLIVIYSSQATLNLNLEAIVHPLILHERELASEEPLRQRRAVATRSPAAEGYTVDVEISFENASFLEPLKAYLNSLSFPIQGNSTDRVTDILSIQVTTVCRPAGNELWCSCETGYRWPRERCLHSLTCQEHGSSLPGHGCSCLKGLPPKGPFCQLQGDVTLRMSVRLNVGFQEDLRNISSALYRSYKTDLETAFRKGYRILPGFKWVTVTGFRSGSVVVAYEVQTTTPSPELMHKANEQVIQNLNQTYKMDYNSFQAVTSNETKFSVIPQVIFEGDTVTLSCENEVLSSNVSWHHVERRFDIQNSSRFSIYTVVLNNMTSVSSLTIYNITQGDAGEYVCKLILDIFEYESRNQINVMPIRILANEEMKVICDNNPVSLNCCTENNANWSKVEWKQEGKLNVPGNPETDIDSGCSRYTLKADGTQVPSESSGTTIVYTCEFISAHGARGSKNIKVTFISVANLTITPDPISVSEGQNFSIKCISDVSNYDEVYWNSSAGIKISQKFYTTRRYLHGAESILTVETSTREWNGTYHCIFRYSNSYSIATKDVTVHPLPLESNIMVDPLEASVSCSGFHPIQCCIEEDEDYKVTFHMSSLVFLAAKEVNRNQVCYKYNVDANSVSWCSSTIDVFCHFTNAANNSVWSQSMKLNLVPGENIICQDPILGVGEPGKVVQKLCQFSNVPGSAGSPVGGTITYTCVGSQWKETRNNCISAPINSLLLLAKALIHSPSQEEKLPTYLKDLSVSTDQVKHEIPSSPGSLGAVINILDLLSTVPIHVNSEMMTHVLSTINIILDEPVLNTWKILQQQQTNQSSQLLHSVERFSQALQLGDNSSLSFSQENVQMNSMTIKPSHPKTYEQRFVFSEADLWGNVVIDKCQLGNLQPDSSIVTVAFPTLQAILAQDIHKRNFANNLVMTTTISHNITMPFRISMTFKNISPSLGETKCVFWNFSLANHTGAWDSSGCHVEESNEDNITCICDHLTSFSVLMSPDSPDPGSLLGILLDIISYIGLGFSILSLAACLVVESVVWKSVTKNRTSYMRHVCIVNIAASLLVADTWFIVVAAIQDSHYVLCRTACVAATFFIHFFYLSGFFWMLTLGLMLFYRLVFILHEASKSTQKAIAFFLGYGCPLAISIITVGATQPRDVYTRKDICWLNWEDTKALLAFVIPALIIVVVNVTITVVVITKILRPSIGDKPCKQEKSSLFQIGKSIGVLTPLLGLTWGFGLATVFPGNNLVFHIIFALLNAFQGLFILLFGCLWDLKVQEALLNKFSLSRWSSQHSKSTSIGSSTPVFSMSSPISRRFNNLFGKTGTYNVSTPETTSSSVENSSSAYSLLN</sequence>
<evidence type="ECO:0000256" key="14">
    <source>
        <dbReference type="ARBA" id="ARBA00064315"/>
    </source>
</evidence>
<dbReference type="GO" id="GO:0071073">
    <property type="term" value="P:positive regulation of phospholipid biosynthetic process"/>
    <property type="evidence" value="ECO:0007669"/>
    <property type="project" value="Ensembl"/>
</dbReference>
<dbReference type="GeneTree" id="ENSGT00940000154603"/>
<dbReference type="InterPro" id="IPR051587">
    <property type="entry name" value="Adhesion_GPCR"/>
</dbReference>
<dbReference type="PROSITE" id="PS50261">
    <property type="entry name" value="G_PROTEIN_RECEP_F2_4"/>
    <property type="match status" value="1"/>
</dbReference>
<evidence type="ECO:0000256" key="17">
    <source>
        <dbReference type="SAM" id="MobiDB-lite"/>
    </source>
</evidence>
<dbReference type="FunFam" id="1.20.1070.10:FF:000058">
    <property type="entry name" value="Adhesion G protein-coupled receptor F5"/>
    <property type="match status" value="1"/>
</dbReference>
<evidence type="ECO:0000256" key="13">
    <source>
        <dbReference type="ARBA" id="ARBA00059561"/>
    </source>
</evidence>
<evidence type="ECO:0000313" key="24">
    <source>
        <dbReference type="Ensembl" id="ENSPCOP00000006934.1"/>
    </source>
</evidence>
<dbReference type="Gene3D" id="2.60.40.10">
    <property type="entry name" value="Immunoglobulins"/>
    <property type="match status" value="2"/>
</dbReference>
<dbReference type="InterPro" id="IPR036179">
    <property type="entry name" value="Ig-like_dom_sf"/>
</dbReference>
<dbReference type="SUPFAM" id="SSF82671">
    <property type="entry name" value="SEA domain"/>
    <property type="match status" value="1"/>
</dbReference>
<dbReference type="GO" id="GO:0005886">
    <property type="term" value="C:plasma membrane"/>
    <property type="evidence" value="ECO:0007669"/>
    <property type="project" value="UniProtKB-SubCell"/>
</dbReference>
<evidence type="ECO:0000256" key="2">
    <source>
        <dbReference type="ARBA" id="ARBA00007343"/>
    </source>
</evidence>
<organism evidence="24 25">
    <name type="scientific">Propithecus coquereli</name>
    <name type="common">Coquerel's sifaka</name>
    <name type="synonym">Propithecus verreauxi coquereli</name>
    <dbReference type="NCBI Taxonomy" id="379532"/>
    <lineage>
        <taxon>Eukaryota</taxon>
        <taxon>Metazoa</taxon>
        <taxon>Chordata</taxon>
        <taxon>Craniata</taxon>
        <taxon>Vertebrata</taxon>
        <taxon>Euteleostomi</taxon>
        <taxon>Mammalia</taxon>
        <taxon>Eutheria</taxon>
        <taxon>Euarchontoglires</taxon>
        <taxon>Primates</taxon>
        <taxon>Strepsirrhini</taxon>
        <taxon>Lemuriformes</taxon>
        <taxon>Indriidae</taxon>
        <taxon>Propithecus</taxon>
    </lineage>
</organism>
<feature type="domain" description="Ig-like" evidence="23">
    <location>
        <begin position="471"/>
        <end position="561"/>
    </location>
</feature>
<keyword evidence="9 18" id="KW-0472">Membrane</keyword>
<feature type="transmembrane region" description="Helical" evidence="18">
    <location>
        <begin position="1129"/>
        <end position="1151"/>
    </location>
</feature>
<feature type="transmembrane region" description="Helical" evidence="18">
    <location>
        <begin position="1054"/>
        <end position="1075"/>
    </location>
</feature>
<keyword evidence="25" id="KW-1185">Reference proteome</keyword>
<keyword evidence="10" id="KW-1015">Disulfide bond</keyword>
<dbReference type="GO" id="GO:0006112">
    <property type="term" value="P:energy reserve metabolic process"/>
    <property type="evidence" value="ECO:0007669"/>
    <property type="project" value="Ensembl"/>
</dbReference>
<dbReference type="GO" id="GO:0009986">
    <property type="term" value="C:cell surface"/>
    <property type="evidence" value="ECO:0007669"/>
    <property type="project" value="Ensembl"/>
</dbReference>